<evidence type="ECO:0000256" key="4">
    <source>
        <dbReference type="ARBA" id="ARBA00022980"/>
    </source>
</evidence>
<keyword evidence="2 7" id="KW-0699">rRNA-binding</keyword>
<comment type="subunit">
    <text evidence="7 9">Part of the 50S ribosomal subunit.</text>
</comment>
<dbReference type="HAMAP" id="MF_01331_B">
    <property type="entry name" value="Ribosomal_uL22_B"/>
    <property type="match status" value="1"/>
</dbReference>
<dbReference type="GO" id="GO:0003735">
    <property type="term" value="F:structural constituent of ribosome"/>
    <property type="evidence" value="ECO:0007669"/>
    <property type="project" value="InterPro"/>
</dbReference>
<dbReference type="PROSITE" id="PS00464">
    <property type="entry name" value="RIBOSOMAL_L22"/>
    <property type="match status" value="1"/>
</dbReference>
<dbReference type="SUPFAM" id="SSF54843">
    <property type="entry name" value="Ribosomal protein L22"/>
    <property type="match status" value="1"/>
</dbReference>
<dbReference type="NCBIfam" id="TIGR01044">
    <property type="entry name" value="rplV_bact"/>
    <property type="match status" value="1"/>
</dbReference>
<evidence type="ECO:0000256" key="9">
    <source>
        <dbReference type="RuleBase" id="RU004006"/>
    </source>
</evidence>
<evidence type="ECO:0000256" key="1">
    <source>
        <dbReference type="ARBA" id="ARBA00009451"/>
    </source>
</evidence>
<dbReference type="Pfam" id="PF00237">
    <property type="entry name" value="Ribosomal_L22"/>
    <property type="match status" value="1"/>
</dbReference>
<gene>
    <name evidence="7 11" type="primary">rplV</name>
    <name evidence="11" type="ORF">ACHINZ_1920</name>
</gene>
<dbReference type="GO" id="GO:0022625">
    <property type="term" value="C:cytosolic large ribosomal subunit"/>
    <property type="evidence" value="ECO:0007669"/>
    <property type="project" value="TreeGrafter"/>
</dbReference>
<reference evidence="11" key="2">
    <citation type="submission" date="2023-10" db="EMBL/GenBank/DDBJ databases">
        <authorList>
            <person name="Koga R."/>
            <person name="Fukatsu T."/>
        </authorList>
    </citation>
    <scope>NUCLEOTIDE SEQUENCE</scope>
    <source>
        <strain evidence="11">Kw-01</strain>
    </source>
</reference>
<evidence type="ECO:0000256" key="6">
    <source>
        <dbReference type="ARBA" id="ARBA00035207"/>
    </source>
</evidence>
<comment type="similarity">
    <text evidence="1 7 8">Belongs to the universal ribosomal protein uL22 family.</text>
</comment>
<reference evidence="11" key="1">
    <citation type="journal article" date="2023" name="Front. Microbiol.">
        <title>Genome analysis of Candidatus Aschnera chinzeii, the bacterial endosymbiont of the blood-sucking bat fly Penicillidia jenynsii (Insecta: Diptera: Nycteribiidae).</title>
        <authorList>
            <person name="Koga R."/>
            <person name="Moriyama M."/>
            <person name="Nozaki T."/>
            <person name="Fukatsu T."/>
        </authorList>
    </citation>
    <scope>NUCLEOTIDE SEQUENCE</scope>
    <source>
        <strain evidence="11">Kw-01</strain>
    </source>
</reference>
<keyword evidence="3 7" id="KW-0694">RNA-binding</keyword>
<evidence type="ECO:0000256" key="10">
    <source>
        <dbReference type="RuleBase" id="RU004008"/>
    </source>
</evidence>
<dbReference type="GO" id="GO:0006412">
    <property type="term" value="P:translation"/>
    <property type="evidence" value="ECO:0007669"/>
    <property type="project" value="UniProtKB-UniRule"/>
</dbReference>
<dbReference type="Gene3D" id="3.90.470.10">
    <property type="entry name" value="Ribosomal protein L22/L17"/>
    <property type="match status" value="1"/>
</dbReference>
<dbReference type="CDD" id="cd00336">
    <property type="entry name" value="Ribosomal_L22"/>
    <property type="match status" value="1"/>
</dbReference>
<evidence type="ECO:0000256" key="2">
    <source>
        <dbReference type="ARBA" id="ARBA00022730"/>
    </source>
</evidence>
<name>A0AAT9G498_9ENTR</name>
<dbReference type="InterPro" id="IPR001063">
    <property type="entry name" value="Ribosomal_uL22"/>
</dbReference>
<sequence length="110" mass="12267">METIAIHRYARSSAQKVRLIAKLISGKKVTKALEILTFNNKKAAILIKKVVKSAVANAEHNNGINISDLKISRIYIDNGPMLKRLMPRAKGRADHILKRTSHITVIVSNK</sequence>
<dbReference type="FunFam" id="3.90.470.10:FF:000001">
    <property type="entry name" value="50S ribosomal protein L22"/>
    <property type="match status" value="1"/>
</dbReference>
<comment type="function">
    <text evidence="7 10">This protein binds specifically to 23S rRNA; its binding is stimulated by other ribosomal proteins, e.g., L4, L17, and L20. It is important during the early stages of 50S assembly. It makes multiple contacts with different domains of the 23S rRNA in the assembled 50S subunit and ribosome.</text>
</comment>
<keyword evidence="4 7" id="KW-0689">Ribosomal protein</keyword>
<protein>
    <recommendedName>
        <fullName evidence="6 7">Large ribosomal subunit protein uL22</fullName>
    </recommendedName>
</protein>
<evidence type="ECO:0000256" key="7">
    <source>
        <dbReference type="HAMAP-Rule" id="MF_01331"/>
    </source>
</evidence>
<proteinExistence type="inferred from homology"/>
<dbReference type="InterPro" id="IPR018260">
    <property type="entry name" value="Ribosomal_uL22_CS"/>
</dbReference>
<dbReference type="InterPro" id="IPR005727">
    <property type="entry name" value="Ribosomal_uL22_bac/chlpt-type"/>
</dbReference>
<keyword evidence="5 7" id="KW-0687">Ribonucleoprotein</keyword>
<evidence type="ECO:0000256" key="5">
    <source>
        <dbReference type="ARBA" id="ARBA00023274"/>
    </source>
</evidence>
<dbReference type="InterPro" id="IPR047867">
    <property type="entry name" value="Ribosomal_uL22_bac/org-type"/>
</dbReference>
<comment type="function">
    <text evidence="7">The globular domain of the protein is located near the polypeptide exit tunnel on the outside of the subunit, while an extended beta-hairpin is found that lines the wall of the exit tunnel in the center of the 70S ribosome.</text>
</comment>
<evidence type="ECO:0000256" key="8">
    <source>
        <dbReference type="RuleBase" id="RU004005"/>
    </source>
</evidence>
<dbReference type="PANTHER" id="PTHR13501:SF8">
    <property type="entry name" value="LARGE RIBOSOMAL SUBUNIT PROTEIN UL22M"/>
    <property type="match status" value="1"/>
</dbReference>
<organism evidence="11">
    <name type="scientific">Candidatus Aschnera chinzeii</name>
    <dbReference type="NCBI Taxonomy" id="1485666"/>
    <lineage>
        <taxon>Bacteria</taxon>
        <taxon>Pseudomonadati</taxon>
        <taxon>Pseudomonadota</taxon>
        <taxon>Gammaproteobacteria</taxon>
        <taxon>Enterobacterales</taxon>
        <taxon>Enterobacteriaceae</taxon>
        <taxon>Candidatus Aschnera</taxon>
    </lineage>
</organism>
<evidence type="ECO:0000313" key="11">
    <source>
        <dbReference type="EMBL" id="BET44522.1"/>
    </source>
</evidence>
<dbReference type="PANTHER" id="PTHR13501">
    <property type="entry name" value="CHLOROPLAST 50S RIBOSOMAL PROTEIN L22-RELATED"/>
    <property type="match status" value="1"/>
</dbReference>
<dbReference type="AlphaFoldDB" id="A0AAT9G498"/>
<dbReference type="EMBL" id="AP028961">
    <property type="protein sequence ID" value="BET44522.1"/>
    <property type="molecule type" value="Genomic_DNA"/>
</dbReference>
<dbReference type="GO" id="GO:0019843">
    <property type="term" value="F:rRNA binding"/>
    <property type="evidence" value="ECO:0007669"/>
    <property type="project" value="UniProtKB-UniRule"/>
</dbReference>
<evidence type="ECO:0000256" key="3">
    <source>
        <dbReference type="ARBA" id="ARBA00022884"/>
    </source>
</evidence>
<accession>A0AAT9G498</accession>
<dbReference type="InterPro" id="IPR036394">
    <property type="entry name" value="Ribosomal_uL22_sf"/>
</dbReference>